<feature type="domain" description="Glucose-1-phosphate adenylyltransferase/Bifunctional protein GlmU-like C-terminal hexapeptide" evidence="11">
    <location>
        <begin position="294"/>
        <end position="402"/>
    </location>
</feature>
<dbReference type="GO" id="GO:0005524">
    <property type="term" value="F:ATP binding"/>
    <property type="evidence" value="ECO:0007669"/>
    <property type="project" value="UniProtKB-KW"/>
</dbReference>
<keyword evidence="4 9" id="KW-0548">Nucleotidyltransferase</keyword>
<evidence type="ECO:0000313" key="13">
    <source>
        <dbReference type="Proteomes" id="UP000187735"/>
    </source>
</evidence>
<dbReference type="UniPathway" id="UPA00164"/>
<feature type="domain" description="Nucleotidyl transferase" evidence="10">
    <location>
        <begin position="7"/>
        <end position="270"/>
    </location>
</feature>
<evidence type="ECO:0000256" key="1">
    <source>
        <dbReference type="ARBA" id="ARBA00010443"/>
    </source>
</evidence>
<feature type="binding site" evidence="9">
    <location>
        <position position="163"/>
    </location>
    <ligand>
        <name>alpha-D-glucose 1-phosphate</name>
        <dbReference type="ChEBI" id="CHEBI:58601"/>
    </ligand>
</feature>
<dbReference type="InterPro" id="IPR011004">
    <property type="entry name" value="Trimer_LpxA-like_sf"/>
</dbReference>
<evidence type="ECO:0000259" key="11">
    <source>
        <dbReference type="Pfam" id="PF24894"/>
    </source>
</evidence>
<dbReference type="CDD" id="cd02508">
    <property type="entry name" value="ADP_Glucose_PP"/>
    <property type="match status" value="1"/>
</dbReference>
<evidence type="ECO:0000256" key="9">
    <source>
        <dbReference type="HAMAP-Rule" id="MF_00624"/>
    </source>
</evidence>
<dbReference type="PROSITE" id="PS00808">
    <property type="entry name" value="ADP_GLC_PYROPHOSPH_1"/>
    <property type="match status" value="1"/>
</dbReference>
<keyword evidence="6 9" id="KW-0067">ATP-binding</keyword>
<dbReference type="NCBIfam" id="NF002023">
    <property type="entry name" value="PRK00844.1"/>
    <property type="match status" value="1"/>
</dbReference>
<evidence type="ECO:0000256" key="7">
    <source>
        <dbReference type="ARBA" id="ARBA00023056"/>
    </source>
</evidence>
<dbReference type="Pfam" id="PF00483">
    <property type="entry name" value="NTP_transferase"/>
    <property type="match status" value="1"/>
</dbReference>
<comment type="subunit">
    <text evidence="9">Homotetramer.</text>
</comment>
<feature type="site" description="Could play a key role in the communication between the regulatory and the substrate sites" evidence="9">
    <location>
        <position position="97"/>
    </location>
</feature>
<keyword evidence="7 9" id="KW-0320">Glycogen biosynthesis</keyword>
<evidence type="ECO:0000256" key="2">
    <source>
        <dbReference type="ARBA" id="ARBA00022600"/>
    </source>
</evidence>
<dbReference type="Proteomes" id="UP000187735">
    <property type="component" value="Chromosome"/>
</dbReference>
<evidence type="ECO:0000256" key="4">
    <source>
        <dbReference type="ARBA" id="ARBA00022695"/>
    </source>
</evidence>
<dbReference type="GO" id="GO:0008878">
    <property type="term" value="F:glucose-1-phosphate adenylyltransferase activity"/>
    <property type="evidence" value="ECO:0007669"/>
    <property type="project" value="UniProtKB-UniRule"/>
</dbReference>
<dbReference type="NCBIfam" id="NF001947">
    <property type="entry name" value="PRK00725.1"/>
    <property type="match status" value="1"/>
</dbReference>
<dbReference type="KEGG" id="fmr:Fuma_04968"/>
<evidence type="ECO:0000313" key="12">
    <source>
        <dbReference type="EMBL" id="APZ95312.1"/>
    </source>
</evidence>
<evidence type="ECO:0000256" key="8">
    <source>
        <dbReference type="ARBA" id="ARBA00023277"/>
    </source>
</evidence>
<dbReference type="EMBL" id="CP017641">
    <property type="protein sequence ID" value="APZ95312.1"/>
    <property type="molecule type" value="Genomic_DNA"/>
</dbReference>
<sequence length="436" mass="48978">MNNNVLSVILAGGKGSRLEPLTCDRSKPAVPFGGGFRIIDFALSNCINSGLRKILVVTQYKAASLERHIERGWHFLSAELGEFVTVRPPEQRVDENWYLGTADALYQNIYAIEQISPKHVLILSGDHIYQMNYARFISDHIQSEADCSIACLPVPKEEGRRFGVMDVDEDNRIVNFAEKPDAPRCIPGDPDHCLASMGIYVFRTEFLFEQLCRDANKPQSNRDFGKDIIPSIIEQHLVRAWSFTDAKTGEAAYWQDVGTLESYYEANMDLISVDPQLNLYDNDWPIRSHQPPLPPPKFVFNEHAPGHDRIGHAVDSTVCPGSIISGGTVERSIIGPSVRINSYAEVRDSILYDRVTIGRHARVRRAIIDKNVFVPEGMRIGYDPEEDRRHGLTVTESGIVAVPKNARFDQHSRVMKPHIGELQARHDQLRAAAEGP</sequence>
<organism evidence="12 13">
    <name type="scientific">Fuerstiella marisgermanici</name>
    <dbReference type="NCBI Taxonomy" id="1891926"/>
    <lineage>
        <taxon>Bacteria</taxon>
        <taxon>Pseudomonadati</taxon>
        <taxon>Planctomycetota</taxon>
        <taxon>Planctomycetia</taxon>
        <taxon>Planctomycetales</taxon>
        <taxon>Planctomycetaceae</taxon>
        <taxon>Fuerstiella</taxon>
    </lineage>
</organism>
<dbReference type="InterPro" id="IPR005836">
    <property type="entry name" value="ADP_Glu_pyroP_CS"/>
</dbReference>
<keyword evidence="13" id="KW-1185">Reference proteome</keyword>
<dbReference type="InterPro" id="IPR005835">
    <property type="entry name" value="NTP_transferase_dom"/>
</dbReference>
<dbReference type="Pfam" id="PF24894">
    <property type="entry name" value="Hexapep_GlmU"/>
    <property type="match status" value="1"/>
</dbReference>
<keyword evidence="5 9" id="KW-0547">Nucleotide-binding</keyword>
<keyword evidence="3 9" id="KW-0808">Transferase</keyword>
<dbReference type="InterPro" id="IPR029044">
    <property type="entry name" value="Nucleotide-diphossugar_trans"/>
</dbReference>
<dbReference type="HAMAP" id="MF_00624">
    <property type="entry name" value="GlgC"/>
    <property type="match status" value="1"/>
</dbReference>
<dbReference type="Gene3D" id="3.90.550.10">
    <property type="entry name" value="Spore Coat Polysaccharide Biosynthesis Protein SpsA, Chain A"/>
    <property type="match status" value="1"/>
</dbReference>
<dbReference type="InterPro" id="IPR023049">
    <property type="entry name" value="GlgC_bac"/>
</dbReference>
<comment type="similarity">
    <text evidence="1 9">Belongs to the bacterial/plant glucose-1-phosphate adenylyltransferase family.</text>
</comment>
<dbReference type="PANTHER" id="PTHR43523">
    <property type="entry name" value="GLUCOSE-1-PHOSPHATE ADENYLYLTRANSFERASE-RELATED"/>
    <property type="match status" value="1"/>
</dbReference>
<accession>A0A1P8WML6</accession>
<dbReference type="PROSITE" id="PS00809">
    <property type="entry name" value="ADP_GLC_PYROPHOSPH_2"/>
    <property type="match status" value="1"/>
</dbReference>
<dbReference type="Gene3D" id="2.160.10.10">
    <property type="entry name" value="Hexapeptide repeat proteins"/>
    <property type="match status" value="1"/>
</dbReference>
<feature type="binding site" evidence="9">
    <location>
        <position position="196"/>
    </location>
    <ligand>
        <name>alpha-D-glucose 1-phosphate</name>
        <dbReference type="ChEBI" id="CHEBI:58601"/>
    </ligand>
</feature>
<dbReference type="GO" id="GO:0005978">
    <property type="term" value="P:glycogen biosynthetic process"/>
    <property type="evidence" value="ECO:0007669"/>
    <property type="project" value="UniProtKB-UniRule"/>
</dbReference>
<feature type="site" description="Could play a key role in the communication between the regulatory and the substrate sites" evidence="9">
    <location>
        <position position="59"/>
    </location>
</feature>
<evidence type="ECO:0000259" key="10">
    <source>
        <dbReference type="Pfam" id="PF00483"/>
    </source>
</evidence>
<evidence type="ECO:0000256" key="3">
    <source>
        <dbReference type="ARBA" id="ARBA00022679"/>
    </source>
</evidence>
<dbReference type="InterPro" id="IPR056818">
    <property type="entry name" value="GlmU/GlgC-like_hexapep"/>
</dbReference>
<dbReference type="NCBIfam" id="TIGR02091">
    <property type="entry name" value="glgC"/>
    <property type="match status" value="1"/>
</dbReference>
<dbReference type="PANTHER" id="PTHR43523:SF2">
    <property type="entry name" value="GLUCOSE-1-PHOSPHATE ADENYLYLTRANSFERASE"/>
    <property type="match status" value="1"/>
</dbReference>
<comment type="function">
    <text evidence="9">Involved in the biosynthesis of ADP-glucose, a building block required for the elongation reactions to produce glycogen. Catalyzes the reaction between ATP and alpha-D-glucose 1-phosphate (G1P) to produce pyrophosphate and ADP-Glc.</text>
</comment>
<comment type="pathway">
    <text evidence="9">Glycan biosynthesis; glycogen biosynthesis.</text>
</comment>
<reference evidence="12 13" key="1">
    <citation type="journal article" date="2016" name="Front. Microbiol.">
        <title>Fuerstia marisgermanicae gen. nov., sp. nov., an Unusual Member of the Phylum Planctomycetes from the German Wadden Sea.</title>
        <authorList>
            <person name="Kohn T."/>
            <person name="Heuer A."/>
            <person name="Jogler M."/>
            <person name="Vollmers J."/>
            <person name="Boedeker C."/>
            <person name="Bunk B."/>
            <person name="Rast P."/>
            <person name="Borchert D."/>
            <person name="Glockner I."/>
            <person name="Freese H.M."/>
            <person name="Klenk H.P."/>
            <person name="Overmann J."/>
            <person name="Kaster A.K."/>
            <person name="Rohde M."/>
            <person name="Wiegand S."/>
            <person name="Jogler C."/>
        </authorList>
    </citation>
    <scope>NUCLEOTIDE SEQUENCE [LARGE SCALE GENOMIC DNA]</scope>
    <source>
        <strain evidence="12 13">NH11</strain>
    </source>
</reference>
<evidence type="ECO:0000256" key="6">
    <source>
        <dbReference type="ARBA" id="ARBA00022840"/>
    </source>
</evidence>
<keyword evidence="2 9" id="KW-0321">Glycogen metabolism</keyword>
<evidence type="ECO:0000256" key="5">
    <source>
        <dbReference type="ARBA" id="ARBA00022741"/>
    </source>
</evidence>
<dbReference type="SUPFAM" id="SSF53448">
    <property type="entry name" value="Nucleotide-diphospho-sugar transferases"/>
    <property type="match status" value="1"/>
</dbReference>
<gene>
    <name evidence="12" type="primary">glgC_3</name>
    <name evidence="9" type="synonym">glgC</name>
    <name evidence="12" type="ORF">Fuma_04968</name>
</gene>
<comment type="catalytic activity">
    <reaction evidence="9">
        <text>alpha-D-glucose 1-phosphate + ATP + H(+) = ADP-alpha-D-glucose + diphosphate</text>
        <dbReference type="Rhea" id="RHEA:12120"/>
        <dbReference type="ChEBI" id="CHEBI:15378"/>
        <dbReference type="ChEBI" id="CHEBI:30616"/>
        <dbReference type="ChEBI" id="CHEBI:33019"/>
        <dbReference type="ChEBI" id="CHEBI:57498"/>
        <dbReference type="ChEBI" id="CHEBI:58601"/>
        <dbReference type="EC" id="2.7.7.27"/>
    </reaction>
</comment>
<dbReference type="InterPro" id="IPR011831">
    <property type="entry name" value="ADP-Glc_PPase"/>
</dbReference>
<proteinExistence type="inferred from homology"/>
<dbReference type="SUPFAM" id="SSF51161">
    <property type="entry name" value="Trimeric LpxA-like enzymes"/>
    <property type="match status" value="1"/>
</dbReference>
<name>A0A1P8WML6_9PLAN</name>
<dbReference type="AlphaFoldDB" id="A0A1P8WML6"/>
<dbReference type="STRING" id="1891926.Fuma_04968"/>
<protein>
    <recommendedName>
        <fullName evidence="9">Glucose-1-phosphate adenylyltransferase</fullName>
        <ecNumber evidence="9">2.7.7.27</ecNumber>
    </recommendedName>
    <alternativeName>
        <fullName evidence="9">ADP-glucose pyrophosphorylase</fullName>
        <shortName evidence="9">ADPGlc PPase</shortName>
    </alternativeName>
    <alternativeName>
        <fullName evidence="9">ADP-glucose synthase</fullName>
    </alternativeName>
</protein>
<dbReference type="CDD" id="cd04651">
    <property type="entry name" value="LbH_G1P_AT_C"/>
    <property type="match status" value="1"/>
</dbReference>
<keyword evidence="8 9" id="KW-0119">Carbohydrate metabolism</keyword>
<feature type="binding site" evidence="9">
    <location>
        <position position="98"/>
    </location>
    <ligand>
        <name>alpha-D-glucose 1-phosphate</name>
        <dbReference type="ChEBI" id="CHEBI:58601"/>
    </ligand>
</feature>
<dbReference type="PROSITE" id="PS00810">
    <property type="entry name" value="ADP_GLC_PYROPHOSPH_3"/>
    <property type="match status" value="1"/>
</dbReference>
<feature type="binding site" evidence="9">
    <location>
        <begin position="178"/>
        <end position="179"/>
    </location>
    <ligand>
        <name>alpha-D-glucose 1-phosphate</name>
        <dbReference type="ChEBI" id="CHEBI:58601"/>
    </ligand>
</feature>
<dbReference type="EC" id="2.7.7.27" evidence="9"/>